<proteinExistence type="predicted"/>
<dbReference type="AlphaFoldDB" id="A0AAV7TYE9"/>
<evidence type="ECO:0000313" key="2">
    <source>
        <dbReference type="EMBL" id="KAJ1181196.1"/>
    </source>
</evidence>
<name>A0AAV7TYE9_PLEWA</name>
<feature type="region of interest" description="Disordered" evidence="1">
    <location>
        <begin position="391"/>
        <end position="410"/>
    </location>
</feature>
<keyword evidence="3" id="KW-1185">Reference proteome</keyword>
<evidence type="ECO:0000313" key="3">
    <source>
        <dbReference type="Proteomes" id="UP001066276"/>
    </source>
</evidence>
<comment type="caution">
    <text evidence="2">The sequence shown here is derived from an EMBL/GenBank/DDBJ whole genome shotgun (WGS) entry which is preliminary data.</text>
</comment>
<feature type="compositionally biased region" description="Polar residues" evidence="1">
    <location>
        <begin position="192"/>
        <end position="201"/>
    </location>
</feature>
<accession>A0AAV7TYE9</accession>
<feature type="region of interest" description="Disordered" evidence="1">
    <location>
        <begin position="150"/>
        <end position="230"/>
    </location>
</feature>
<dbReference type="Proteomes" id="UP001066276">
    <property type="component" value="Chromosome 3_2"/>
</dbReference>
<protein>
    <submittedName>
        <fullName evidence="2">Uncharacterized protein</fullName>
    </submittedName>
</protein>
<reference evidence="2" key="1">
    <citation type="journal article" date="2022" name="bioRxiv">
        <title>Sequencing and chromosome-scale assembly of the giantPleurodeles waltlgenome.</title>
        <authorList>
            <person name="Brown T."/>
            <person name="Elewa A."/>
            <person name="Iarovenko S."/>
            <person name="Subramanian E."/>
            <person name="Araus A.J."/>
            <person name="Petzold A."/>
            <person name="Susuki M."/>
            <person name="Suzuki K.-i.T."/>
            <person name="Hayashi T."/>
            <person name="Toyoda A."/>
            <person name="Oliveira C."/>
            <person name="Osipova E."/>
            <person name="Leigh N.D."/>
            <person name="Simon A."/>
            <person name="Yun M.H."/>
        </authorList>
    </citation>
    <scope>NUCLEOTIDE SEQUENCE</scope>
    <source>
        <strain evidence="2">20211129_DDA</strain>
        <tissue evidence="2">Liver</tissue>
    </source>
</reference>
<evidence type="ECO:0000256" key="1">
    <source>
        <dbReference type="SAM" id="MobiDB-lite"/>
    </source>
</evidence>
<sequence length="452" mass="49660">MGEAHVRLMRCKQQSRPEAALVRLMQAAKLVQSCSGEVDVMQAAKQVQSRSGEVDAMRAEKKLRSRSGEVTMQAGKQDRSLWGCLGIQRVCLVLYFCCEVSWDCRRAMTRVQSVWLNPLSPPRRRGLWLRQTALDRPGPGWACPPVARGLGSAGVPKGTKSPEASGRNTARAPVHRQQPGERARFPHPTRVTRLTSGSTPKTFLGKRLRPPANPRRTLGKRPGTWVRLGEGPSPSPSPWLWLRRPKALPLKLGLKSSKASFPHHPIPPAPSAAKYHWKWAVGWRGRLGALEVSGTPSFCHPLPVASRSPPAIPATPATSAPAPTLRSPTWPRLPGHVQQPRSVEVHAEVHKSAQCPATANSRAGAWTGEPTDGLHTKPRALIHDRSSTQLNLSGTEGCERQPGKTPESLSIGITTPAFRRHRLAVPHLPAHRQRNPRRKSSNVAYNPQLQFH</sequence>
<gene>
    <name evidence="2" type="ORF">NDU88_006406</name>
</gene>
<dbReference type="EMBL" id="JANPWB010000006">
    <property type="protein sequence ID" value="KAJ1181196.1"/>
    <property type="molecule type" value="Genomic_DNA"/>
</dbReference>
<feature type="compositionally biased region" description="Polar residues" evidence="1">
    <location>
        <begin position="441"/>
        <end position="452"/>
    </location>
</feature>
<organism evidence="2 3">
    <name type="scientific">Pleurodeles waltl</name>
    <name type="common">Iberian ribbed newt</name>
    <dbReference type="NCBI Taxonomy" id="8319"/>
    <lineage>
        <taxon>Eukaryota</taxon>
        <taxon>Metazoa</taxon>
        <taxon>Chordata</taxon>
        <taxon>Craniata</taxon>
        <taxon>Vertebrata</taxon>
        <taxon>Euteleostomi</taxon>
        <taxon>Amphibia</taxon>
        <taxon>Batrachia</taxon>
        <taxon>Caudata</taxon>
        <taxon>Salamandroidea</taxon>
        <taxon>Salamandridae</taxon>
        <taxon>Pleurodelinae</taxon>
        <taxon>Pleurodeles</taxon>
    </lineage>
</organism>
<feature type="compositionally biased region" description="Basic residues" evidence="1">
    <location>
        <begin position="424"/>
        <end position="440"/>
    </location>
</feature>
<feature type="region of interest" description="Disordered" evidence="1">
    <location>
        <begin position="424"/>
        <end position="452"/>
    </location>
</feature>